<keyword evidence="4" id="KW-1185">Reference proteome</keyword>
<dbReference type="RefSeq" id="WP_183355492.1">
    <property type="nucleotide sequence ID" value="NZ_BLXX01000010.1"/>
</dbReference>
<evidence type="ECO:0000313" key="3">
    <source>
        <dbReference type="EMBL" id="GFO60677.1"/>
    </source>
</evidence>
<keyword evidence="1" id="KW-0732">Signal</keyword>
<sequence>MSLKHLLMAGTVTLALCVSVFASDVFDIVFKAINGGTVVFSHDVHTRAKAINDNCTICHEKIYRNKSVRPVSMAEMYKGKSCGACHGKIAFPLGECGRCHTIRDITFNVKTVGNVVFVHTPHTKKFSCNECHTRLFKTGRNNPVTMAEMERGKSCGACHNRKKAFPLIDCYRCHLAGDLVMKCNNAGPVTFSHSYHVKTYRCIDCHAKIFPLNYTTPRVTMTEMDEEKKSCGACHDDYTAFTTRENCVRCHDM</sequence>
<dbReference type="EMBL" id="BLXX01000010">
    <property type="protein sequence ID" value="GFO60677.1"/>
    <property type="molecule type" value="Genomic_DNA"/>
</dbReference>
<proteinExistence type="predicted"/>
<dbReference type="Proteomes" id="UP000556026">
    <property type="component" value="Unassembled WGS sequence"/>
</dbReference>
<evidence type="ECO:0000259" key="2">
    <source>
        <dbReference type="Pfam" id="PF14522"/>
    </source>
</evidence>
<name>A0A6V8MLE0_9BACT</name>
<feature type="domain" description="Cytochrome c7-like" evidence="2">
    <location>
        <begin position="38"/>
        <end position="101"/>
    </location>
</feature>
<dbReference type="InterPro" id="IPR026352">
    <property type="entry name" value="Nanowire_3heme"/>
</dbReference>
<dbReference type="Gene3D" id="3.90.10.10">
    <property type="entry name" value="Cytochrome C3"/>
    <property type="match status" value="3"/>
</dbReference>
<dbReference type="AlphaFoldDB" id="A0A6V8MLE0"/>
<dbReference type="Pfam" id="PF14522">
    <property type="entry name" value="Cytochrome_C7"/>
    <property type="match status" value="3"/>
</dbReference>
<dbReference type="PANTHER" id="PTHR39425">
    <property type="entry name" value="LIPOPROTEIN CYTOCHROME C"/>
    <property type="match status" value="1"/>
</dbReference>
<dbReference type="InterPro" id="IPR029467">
    <property type="entry name" value="Cyt_c7-like"/>
</dbReference>
<dbReference type="NCBIfam" id="TIGR04257">
    <property type="entry name" value="nanowire_3heme"/>
    <property type="match status" value="3"/>
</dbReference>
<feature type="domain" description="Cytochrome c7-like" evidence="2">
    <location>
        <begin position="115"/>
        <end position="174"/>
    </location>
</feature>
<feature type="signal peptide" evidence="1">
    <location>
        <begin position="1"/>
        <end position="22"/>
    </location>
</feature>
<feature type="chain" id="PRO_5027713181" description="Cytochrome c7-like domain-containing protein" evidence="1">
    <location>
        <begin position="23"/>
        <end position="253"/>
    </location>
</feature>
<protein>
    <recommendedName>
        <fullName evidence="2">Cytochrome c7-like domain-containing protein</fullName>
    </recommendedName>
</protein>
<dbReference type="InterPro" id="IPR036280">
    <property type="entry name" value="Multihaem_cyt_sf"/>
</dbReference>
<evidence type="ECO:0000256" key="1">
    <source>
        <dbReference type="SAM" id="SignalP"/>
    </source>
</evidence>
<dbReference type="SUPFAM" id="SSF48695">
    <property type="entry name" value="Multiheme cytochromes"/>
    <property type="match status" value="1"/>
</dbReference>
<organism evidence="3 4">
    <name type="scientific">Geomonas silvestris</name>
    <dbReference type="NCBI Taxonomy" id="2740184"/>
    <lineage>
        <taxon>Bacteria</taxon>
        <taxon>Pseudomonadati</taxon>
        <taxon>Thermodesulfobacteriota</taxon>
        <taxon>Desulfuromonadia</taxon>
        <taxon>Geobacterales</taxon>
        <taxon>Geobacteraceae</taxon>
        <taxon>Geomonas</taxon>
    </lineage>
</organism>
<comment type="caution">
    <text evidence="3">The sequence shown here is derived from an EMBL/GenBank/DDBJ whole genome shotgun (WGS) entry which is preliminary data.</text>
</comment>
<reference evidence="4" key="1">
    <citation type="submission" date="2020-06" db="EMBL/GenBank/DDBJ databases">
        <title>Draft genomic sequence of Geomonas sp. Red330.</title>
        <authorList>
            <person name="Itoh H."/>
            <person name="Zhenxing X."/>
            <person name="Ushijima N."/>
            <person name="Masuda Y."/>
            <person name="Shiratori Y."/>
            <person name="Senoo K."/>
        </authorList>
    </citation>
    <scope>NUCLEOTIDE SEQUENCE [LARGE SCALE GENOMIC DNA]</scope>
    <source>
        <strain evidence="4">Red330</strain>
    </source>
</reference>
<gene>
    <name evidence="3" type="ORF">GMST_30020</name>
</gene>
<accession>A0A6V8MLE0</accession>
<feature type="domain" description="Cytochrome c7-like" evidence="2">
    <location>
        <begin position="189"/>
        <end position="252"/>
    </location>
</feature>
<dbReference type="PANTHER" id="PTHR39425:SF1">
    <property type="entry name" value="CYTOCHROME C7-LIKE DOMAIN-CONTAINING PROTEIN"/>
    <property type="match status" value="1"/>
</dbReference>
<evidence type="ECO:0000313" key="4">
    <source>
        <dbReference type="Proteomes" id="UP000556026"/>
    </source>
</evidence>